<keyword evidence="2" id="KW-0677">Repeat</keyword>
<dbReference type="GO" id="GO:0008270">
    <property type="term" value="F:zinc ion binding"/>
    <property type="evidence" value="ECO:0007669"/>
    <property type="project" value="UniProtKB-KW"/>
</dbReference>
<keyword evidence="4" id="KW-0862">Zinc</keyword>
<name>A0A9P4NNF2_9PEZI</name>
<dbReference type="EMBL" id="MU007053">
    <property type="protein sequence ID" value="KAF2428727.1"/>
    <property type="molecule type" value="Genomic_DNA"/>
</dbReference>
<keyword evidence="9" id="KW-1185">Reference proteome</keyword>
<reference evidence="8" key="1">
    <citation type="journal article" date="2020" name="Stud. Mycol.">
        <title>101 Dothideomycetes genomes: a test case for predicting lifestyles and emergence of pathogens.</title>
        <authorList>
            <person name="Haridas S."/>
            <person name="Albert R."/>
            <person name="Binder M."/>
            <person name="Bloem J."/>
            <person name="Labutti K."/>
            <person name="Salamov A."/>
            <person name="Andreopoulos B."/>
            <person name="Baker S."/>
            <person name="Barry K."/>
            <person name="Bills G."/>
            <person name="Bluhm B."/>
            <person name="Cannon C."/>
            <person name="Castanera R."/>
            <person name="Culley D."/>
            <person name="Daum C."/>
            <person name="Ezra D."/>
            <person name="Gonzalez J."/>
            <person name="Henrissat B."/>
            <person name="Kuo A."/>
            <person name="Liang C."/>
            <person name="Lipzen A."/>
            <person name="Lutzoni F."/>
            <person name="Magnuson J."/>
            <person name="Mondo S."/>
            <person name="Nolan M."/>
            <person name="Ohm R."/>
            <person name="Pangilinan J."/>
            <person name="Park H.-J."/>
            <person name="Ramirez L."/>
            <person name="Alfaro M."/>
            <person name="Sun H."/>
            <person name="Tritt A."/>
            <person name="Yoshinaga Y."/>
            <person name="Zwiers L.-H."/>
            <person name="Turgeon B."/>
            <person name="Goodwin S."/>
            <person name="Spatafora J."/>
            <person name="Crous P."/>
            <person name="Grigoriev I."/>
        </authorList>
    </citation>
    <scope>NUCLEOTIDE SEQUENCE</scope>
    <source>
        <strain evidence="8">CBS 130266</strain>
    </source>
</reference>
<accession>A0A9P4NNF2</accession>
<evidence type="ECO:0000313" key="9">
    <source>
        <dbReference type="Proteomes" id="UP000800235"/>
    </source>
</evidence>
<evidence type="ECO:0000256" key="1">
    <source>
        <dbReference type="ARBA" id="ARBA00022723"/>
    </source>
</evidence>
<evidence type="ECO:0000256" key="5">
    <source>
        <dbReference type="PROSITE-ProRule" id="PRU00042"/>
    </source>
</evidence>
<feature type="domain" description="C2H2-type" evidence="7">
    <location>
        <begin position="205"/>
        <end position="233"/>
    </location>
</feature>
<evidence type="ECO:0000256" key="6">
    <source>
        <dbReference type="SAM" id="MobiDB-lite"/>
    </source>
</evidence>
<feature type="region of interest" description="Disordered" evidence="6">
    <location>
        <begin position="256"/>
        <end position="321"/>
    </location>
</feature>
<proteinExistence type="predicted"/>
<evidence type="ECO:0000313" key="8">
    <source>
        <dbReference type="EMBL" id="KAF2428727.1"/>
    </source>
</evidence>
<dbReference type="PANTHER" id="PTHR23235">
    <property type="entry name" value="KRUEPPEL-LIKE TRANSCRIPTION FACTOR"/>
    <property type="match status" value="1"/>
</dbReference>
<feature type="region of interest" description="Disordered" evidence="6">
    <location>
        <begin position="73"/>
        <end position="232"/>
    </location>
</feature>
<comment type="caution">
    <text evidence="8">The sequence shown here is derived from an EMBL/GenBank/DDBJ whole genome shotgun (WGS) entry which is preliminary data.</text>
</comment>
<dbReference type="PANTHER" id="PTHR23235:SF120">
    <property type="entry name" value="KRUPPEL-LIKE FACTOR 15"/>
    <property type="match status" value="1"/>
</dbReference>
<dbReference type="InterPro" id="IPR036236">
    <property type="entry name" value="Znf_C2H2_sf"/>
</dbReference>
<evidence type="ECO:0000256" key="3">
    <source>
        <dbReference type="ARBA" id="ARBA00022771"/>
    </source>
</evidence>
<evidence type="ECO:0000256" key="4">
    <source>
        <dbReference type="ARBA" id="ARBA00022833"/>
    </source>
</evidence>
<evidence type="ECO:0000256" key="2">
    <source>
        <dbReference type="ARBA" id="ARBA00022737"/>
    </source>
</evidence>
<keyword evidence="3 5" id="KW-0863">Zinc-finger</keyword>
<dbReference type="GO" id="GO:0000981">
    <property type="term" value="F:DNA-binding transcription factor activity, RNA polymerase II-specific"/>
    <property type="evidence" value="ECO:0007669"/>
    <property type="project" value="TreeGrafter"/>
</dbReference>
<dbReference type="SMART" id="SM00355">
    <property type="entry name" value="ZnF_C2H2"/>
    <property type="match status" value="2"/>
</dbReference>
<keyword evidence="1" id="KW-0479">Metal-binding</keyword>
<dbReference type="SUPFAM" id="SSF57667">
    <property type="entry name" value="beta-beta-alpha zinc fingers"/>
    <property type="match status" value="1"/>
</dbReference>
<dbReference type="PROSITE" id="PS00028">
    <property type="entry name" value="ZINC_FINGER_C2H2_1"/>
    <property type="match status" value="1"/>
</dbReference>
<evidence type="ECO:0000259" key="7">
    <source>
        <dbReference type="PROSITE" id="PS50157"/>
    </source>
</evidence>
<feature type="compositionally biased region" description="Basic and acidic residues" evidence="6">
    <location>
        <begin position="167"/>
        <end position="176"/>
    </location>
</feature>
<dbReference type="Proteomes" id="UP000800235">
    <property type="component" value="Unassembled WGS sequence"/>
</dbReference>
<dbReference type="InterPro" id="IPR013087">
    <property type="entry name" value="Znf_C2H2_type"/>
</dbReference>
<dbReference type="Gene3D" id="3.30.160.60">
    <property type="entry name" value="Classic Zinc Finger"/>
    <property type="match status" value="2"/>
</dbReference>
<dbReference type="AlphaFoldDB" id="A0A9P4NNF2"/>
<dbReference type="PROSITE" id="PS50157">
    <property type="entry name" value="ZINC_FINGER_C2H2_2"/>
    <property type="match status" value="1"/>
</dbReference>
<gene>
    <name evidence="8" type="ORF">EJ08DRAFT_317663</name>
</gene>
<sequence>MAITGGREAVYDQRRTTIAAEDQIDTNKTNLDVLVYGPYTLRDERNIVAAFFSHRSPEHRERTLSELRRMFPQNNVDGFGSEPAAAAGDDHGIEEPVTNPETADSRSSELSETPEILSGEAEEEPVQFRKDVKGKGRAKNPTSDEAEEDPVPLRKNVKGKGRARSPPSDEAKDNSRPPRKQVRGKDRAKGPKKTGKKSTKEERRYTCEACSKSYSRKDHLVRHRSQAHSDVRPFECTVSGCTNTLGFRRRHNRYAHLREVHGREPLANAGGDGEDEDEDSDEDQDNEDDNNEDGDEVEDDEDLRRERMGLPPSRRSGHKRK</sequence>
<organism evidence="8 9">
    <name type="scientific">Tothia fuscella</name>
    <dbReference type="NCBI Taxonomy" id="1048955"/>
    <lineage>
        <taxon>Eukaryota</taxon>
        <taxon>Fungi</taxon>
        <taxon>Dikarya</taxon>
        <taxon>Ascomycota</taxon>
        <taxon>Pezizomycotina</taxon>
        <taxon>Dothideomycetes</taxon>
        <taxon>Pleosporomycetidae</taxon>
        <taxon>Venturiales</taxon>
        <taxon>Cylindrosympodiaceae</taxon>
        <taxon>Tothia</taxon>
    </lineage>
</organism>
<dbReference type="GO" id="GO:0000978">
    <property type="term" value="F:RNA polymerase II cis-regulatory region sequence-specific DNA binding"/>
    <property type="evidence" value="ECO:0007669"/>
    <property type="project" value="TreeGrafter"/>
</dbReference>
<feature type="compositionally biased region" description="Acidic residues" evidence="6">
    <location>
        <begin position="272"/>
        <end position="301"/>
    </location>
</feature>
<dbReference type="OrthoDB" id="10018191at2759"/>
<dbReference type="FunFam" id="3.30.160.60:FF:000100">
    <property type="entry name" value="Zinc finger 45-like"/>
    <property type="match status" value="1"/>
</dbReference>
<protein>
    <recommendedName>
        <fullName evidence="7">C2H2-type domain-containing protein</fullName>
    </recommendedName>
</protein>